<evidence type="ECO:0000313" key="2">
    <source>
        <dbReference type="Proteomes" id="UP000562464"/>
    </source>
</evidence>
<reference evidence="1 2" key="1">
    <citation type="submission" date="2020-08" db="EMBL/GenBank/DDBJ databases">
        <title>Genomic Encyclopedia of Type Strains, Phase IV (KMG-IV): sequencing the most valuable type-strain genomes for metagenomic binning, comparative biology and taxonomic classification.</title>
        <authorList>
            <person name="Goeker M."/>
        </authorList>
    </citation>
    <scope>NUCLEOTIDE SEQUENCE [LARGE SCALE GENOMIC DNA]</scope>
    <source>
        <strain evidence="1 2">DSM 14925</strain>
    </source>
</reference>
<comment type="caution">
    <text evidence="1">The sequence shown here is derived from an EMBL/GenBank/DDBJ whole genome shotgun (WGS) entry which is preliminary data.</text>
</comment>
<keyword evidence="2" id="KW-1185">Reference proteome</keyword>
<dbReference type="GO" id="GO:0016787">
    <property type="term" value="F:hydrolase activity"/>
    <property type="evidence" value="ECO:0007669"/>
    <property type="project" value="UniProtKB-KW"/>
</dbReference>
<dbReference type="EMBL" id="JACHHV010000002">
    <property type="protein sequence ID" value="MBB5887290.1"/>
    <property type="molecule type" value="Genomic_DNA"/>
</dbReference>
<keyword evidence="1" id="KW-0378">Hydrolase</keyword>
<sequence length="51" mass="5764">MVSTLCYRDINTGIATACETFQRGLMPFTVPDVMTDFSGELHEVTVKYIFN</sequence>
<organism evidence="1 2">
    <name type="scientific">Lactovum miscens</name>
    <dbReference type="NCBI Taxonomy" id="190387"/>
    <lineage>
        <taxon>Bacteria</taxon>
        <taxon>Bacillati</taxon>
        <taxon>Bacillota</taxon>
        <taxon>Bacilli</taxon>
        <taxon>Lactobacillales</taxon>
        <taxon>Streptococcaceae</taxon>
        <taxon>Lactovum</taxon>
    </lineage>
</organism>
<accession>A0A841C7S0</accession>
<gene>
    <name evidence="1" type="ORF">HNQ37_000160</name>
</gene>
<protein>
    <submittedName>
        <fullName evidence="1">Isochorismate hydrolase</fullName>
    </submittedName>
</protein>
<evidence type="ECO:0000313" key="1">
    <source>
        <dbReference type="EMBL" id="MBB5887290.1"/>
    </source>
</evidence>
<dbReference type="AlphaFoldDB" id="A0A841C7S0"/>
<name>A0A841C7S0_9LACT</name>
<dbReference type="RefSeq" id="WP_183538341.1">
    <property type="nucleotide sequence ID" value="NZ_JACHHV010000002.1"/>
</dbReference>
<proteinExistence type="predicted"/>
<dbReference type="Proteomes" id="UP000562464">
    <property type="component" value="Unassembled WGS sequence"/>
</dbReference>